<proteinExistence type="predicted"/>
<organism evidence="1 2">
    <name type="scientific">Avena sativa</name>
    <name type="common">Oat</name>
    <dbReference type="NCBI Taxonomy" id="4498"/>
    <lineage>
        <taxon>Eukaryota</taxon>
        <taxon>Viridiplantae</taxon>
        <taxon>Streptophyta</taxon>
        <taxon>Embryophyta</taxon>
        <taxon>Tracheophyta</taxon>
        <taxon>Spermatophyta</taxon>
        <taxon>Magnoliopsida</taxon>
        <taxon>Liliopsida</taxon>
        <taxon>Poales</taxon>
        <taxon>Poaceae</taxon>
        <taxon>BOP clade</taxon>
        <taxon>Pooideae</taxon>
        <taxon>Poodae</taxon>
        <taxon>Poeae</taxon>
        <taxon>Poeae Chloroplast Group 1 (Aveneae type)</taxon>
        <taxon>Aveninae</taxon>
        <taxon>Avena</taxon>
    </lineage>
</organism>
<accession>A0ACD5VKB7</accession>
<reference evidence="1" key="2">
    <citation type="submission" date="2025-09" db="UniProtKB">
        <authorList>
            <consortium name="EnsemblPlants"/>
        </authorList>
    </citation>
    <scope>IDENTIFICATION</scope>
</reference>
<dbReference type="Proteomes" id="UP001732700">
    <property type="component" value="Chromosome 3C"/>
</dbReference>
<name>A0ACD5VKB7_AVESA</name>
<evidence type="ECO:0000313" key="1">
    <source>
        <dbReference type="EnsemblPlants" id="AVESA.00010b.r2.3CG0452130.4.CDS"/>
    </source>
</evidence>
<sequence>MEKISWERHNKSCYALNMFLTEALGITLNKLDEILDSIDCPRARKCAQIALSCKDPDKHNRPSIDEVTRDLNDLENMFPWSSIEQFCQDDPGQSINSSKSSTTSRPSASRFTHTENYPSAAEPMAMSFQELHRITDGFSQNRLLGKGGFGMVYKGVYDNGEVVAVKKLHNRPGLVEDQFKNELLNLVTVKHQNIIRLVGYCSEAKQIVDEHKGKKDLFYREERAICLEYLQGGNLEELLSDESCELEWEELYRIIRGICQGLKHLHTGCKDPIYHLDLKPANILLDSNRIPKIGDFGLSRLLASTETFVTKTYSGTTGYMPPEYMHRRQISSKFDVFSLGVIIIEIIAGPEGYYYYKCVMSPQEFINHVTENWSKRVQEKTMSTEELLEVQRCINLALRCVEDNQAKRPTITEIVEELDMISQYAPFDADAGDETTLSQNY</sequence>
<dbReference type="EnsemblPlants" id="AVESA.00010b.r2.3CG0452130.4">
    <property type="protein sequence ID" value="AVESA.00010b.r2.3CG0452130.4.CDS"/>
    <property type="gene ID" value="AVESA.00010b.r2.3CG0452130"/>
</dbReference>
<reference evidence="1" key="1">
    <citation type="submission" date="2021-05" db="EMBL/GenBank/DDBJ databases">
        <authorList>
            <person name="Scholz U."/>
            <person name="Mascher M."/>
            <person name="Fiebig A."/>
        </authorList>
    </citation>
    <scope>NUCLEOTIDE SEQUENCE [LARGE SCALE GENOMIC DNA]</scope>
</reference>
<evidence type="ECO:0000313" key="2">
    <source>
        <dbReference type="Proteomes" id="UP001732700"/>
    </source>
</evidence>
<keyword evidence="2" id="KW-1185">Reference proteome</keyword>
<protein>
    <submittedName>
        <fullName evidence="1">Uncharacterized protein</fullName>
    </submittedName>
</protein>